<reference evidence="2 3" key="1">
    <citation type="submission" date="2024-02" db="EMBL/GenBank/DDBJ databases">
        <authorList>
            <person name="Vignale AGUSTIN F."/>
            <person name="Sosa J E."/>
            <person name="Modenutti C."/>
        </authorList>
    </citation>
    <scope>NUCLEOTIDE SEQUENCE [LARGE SCALE GENOMIC DNA]</scope>
</reference>
<evidence type="ECO:0000256" key="1">
    <source>
        <dbReference type="SAM" id="MobiDB-lite"/>
    </source>
</evidence>
<dbReference type="EMBL" id="CAUOFW020008390">
    <property type="protein sequence ID" value="CAK9182565.1"/>
    <property type="molecule type" value="Genomic_DNA"/>
</dbReference>
<comment type="caution">
    <text evidence="2">The sequence shown here is derived from an EMBL/GenBank/DDBJ whole genome shotgun (WGS) entry which is preliminary data.</text>
</comment>
<feature type="region of interest" description="Disordered" evidence="1">
    <location>
        <begin position="72"/>
        <end position="123"/>
    </location>
</feature>
<evidence type="ECO:0000313" key="3">
    <source>
        <dbReference type="Proteomes" id="UP001642360"/>
    </source>
</evidence>
<sequence>MDVGEPPLVLGPQSVWASSPWRKARHPCNWAGLPCCLAPWGEYAICYGWSTPRPVGQGPVSAKVVSSVNGRGQANAQSIPSESGLATEAGYGASEPSSRVRRERMLGTFGGDDLAPSSGISQS</sequence>
<protein>
    <submittedName>
        <fullName evidence="2">Uncharacterized protein</fullName>
    </submittedName>
</protein>
<proteinExistence type="predicted"/>
<dbReference type="Proteomes" id="UP001642360">
    <property type="component" value="Unassembled WGS sequence"/>
</dbReference>
<accession>A0ABC8UNG9</accession>
<name>A0ABC8UNG9_9AQUA</name>
<organism evidence="2 3">
    <name type="scientific">Ilex paraguariensis</name>
    <name type="common">yerba mate</name>
    <dbReference type="NCBI Taxonomy" id="185542"/>
    <lineage>
        <taxon>Eukaryota</taxon>
        <taxon>Viridiplantae</taxon>
        <taxon>Streptophyta</taxon>
        <taxon>Embryophyta</taxon>
        <taxon>Tracheophyta</taxon>
        <taxon>Spermatophyta</taxon>
        <taxon>Magnoliopsida</taxon>
        <taxon>eudicotyledons</taxon>
        <taxon>Gunneridae</taxon>
        <taxon>Pentapetalae</taxon>
        <taxon>asterids</taxon>
        <taxon>campanulids</taxon>
        <taxon>Aquifoliales</taxon>
        <taxon>Aquifoliaceae</taxon>
        <taxon>Ilex</taxon>
    </lineage>
</organism>
<dbReference type="AlphaFoldDB" id="A0ABC8UNG9"/>
<keyword evidence="3" id="KW-1185">Reference proteome</keyword>
<evidence type="ECO:0000313" key="2">
    <source>
        <dbReference type="EMBL" id="CAK9182565.1"/>
    </source>
</evidence>
<feature type="compositionally biased region" description="Polar residues" evidence="1">
    <location>
        <begin position="72"/>
        <end position="81"/>
    </location>
</feature>
<gene>
    <name evidence="2" type="ORF">ILEXP_LOCUS52775</name>
</gene>